<dbReference type="OrthoDB" id="4529062at2"/>
<dbReference type="GO" id="GO:0005886">
    <property type="term" value="C:plasma membrane"/>
    <property type="evidence" value="ECO:0007669"/>
    <property type="project" value="UniProtKB-SubCell"/>
</dbReference>
<dbReference type="EMBL" id="FNQR01000010">
    <property type="protein sequence ID" value="SEA89494.1"/>
    <property type="molecule type" value="Genomic_DNA"/>
</dbReference>
<keyword evidence="10" id="KW-1185">Reference proteome</keyword>
<dbReference type="RefSeq" id="WP_093045337.1">
    <property type="nucleotide sequence ID" value="NZ_FNQR01000010.1"/>
</dbReference>
<evidence type="ECO:0000256" key="3">
    <source>
        <dbReference type="ARBA" id="ARBA00022475"/>
    </source>
</evidence>
<keyword evidence="3" id="KW-1003">Cell membrane</keyword>
<sequence>MSKSLTYTLLFLIMMIWGFNVIAIKILVESFAPVTITALRILLAGIVVMLILGIRKEFRKVTKPQLIYITIGALTGILGHHFFLSVGLTGTNASNAGLILGLVPLMTALAAILFLGDKLTILRMIGIVSGLIGVSFIVLNGERSVGSISRGDLYIFLAVVTQAVSFIAIKRATETMDARLMTGWMQIVGAFFLFVVSSRLEPDGLSTLTTGTPVDWIVFLASAILATGIGHMVYNKAIHQIGAGETAIFINLTPFFSLTGSYLFLGERIMVEQLFGFLFIVAGVLLGTGALEQSLRKHKQKRMAS</sequence>
<evidence type="ECO:0000256" key="7">
    <source>
        <dbReference type="SAM" id="Phobius"/>
    </source>
</evidence>
<feature type="transmembrane region" description="Helical" evidence="7">
    <location>
        <begin position="7"/>
        <end position="28"/>
    </location>
</feature>
<keyword evidence="5 7" id="KW-1133">Transmembrane helix</keyword>
<feature type="transmembrane region" description="Helical" evidence="7">
    <location>
        <begin position="178"/>
        <end position="196"/>
    </location>
</feature>
<dbReference type="Pfam" id="PF00892">
    <property type="entry name" value="EamA"/>
    <property type="match status" value="2"/>
</dbReference>
<dbReference type="STRING" id="571932.SAMN05421743_1106"/>
<reference evidence="9 10" key="1">
    <citation type="submission" date="2016-10" db="EMBL/GenBank/DDBJ databases">
        <authorList>
            <person name="de Groot N.N."/>
        </authorList>
    </citation>
    <scope>NUCLEOTIDE SEQUENCE [LARGE SCALE GENOMIC DNA]</scope>
    <source>
        <strain evidence="9 10">CCM7597</strain>
    </source>
</reference>
<dbReference type="AlphaFoldDB" id="A0A1H4EWR0"/>
<feature type="transmembrane region" description="Helical" evidence="7">
    <location>
        <begin position="271"/>
        <end position="291"/>
    </location>
</feature>
<feature type="transmembrane region" description="Helical" evidence="7">
    <location>
        <begin position="246"/>
        <end position="265"/>
    </location>
</feature>
<dbReference type="SUPFAM" id="SSF103481">
    <property type="entry name" value="Multidrug resistance efflux transporter EmrE"/>
    <property type="match status" value="2"/>
</dbReference>
<dbReference type="InterPro" id="IPR000620">
    <property type="entry name" value="EamA_dom"/>
</dbReference>
<dbReference type="Proteomes" id="UP000198584">
    <property type="component" value="Unassembled WGS sequence"/>
</dbReference>
<dbReference type="InterPro" id="IPR037185">
    <property type="entry name" value="EmrE-like"/>
</dbReference>
<keyword evidence="4 7" id="KW-0812">Transmembrane</keyword>
<evidence type="ECO:0000313" key="9">
    <source>
        <dbReference type="EMBL" id="SEA89494.1"/>
    </source>
</evidence>
<evidence type="ECO:0000256" key="4">
    <source>
        <dbReference type="ARBA" id="ARBA00022692"/>
    </source>
</evidence>
<dbReference type="PANTHER" id="PTHR32322">
    <property type="entry name" value="INNER MEMBRANE TRANSPORTER"/>
    <property type="match status" value="1"/>
</dbReference>
<proteinExistence type="inferred from homology"/>
<protein>
    <submittedName>
        <fullName evidence="9">Permease of the drug/metabolite transporter (DMT) superfamily</fullName>
    </submittedName>
</protein>
<feature type="domain" description="EamA" evidence="8">
    <location>
        <begin position="7"/>
        <end position="138"/>
    </location>
</feature>
<evidence type="ECO:0000256" key="1">
    <source>
        <dbReference type="ARBA" id="ARBA00004651"/>
    </source>
</evidence>
<evidence type="ECO:0000259" key="8">
    <source>
        <dbReference type="Pfam" id="PF00892"/>
    </source>
</evidence>
<feature type="domain" description="EamA" evidence="8">
    <location>
        <begin position="150"/>
        <end position="286"/>
    </location>
</feature>
<comment type="similarity">
    <text evidence="2">Belongs to the EamA transporter family.</text>
</comment>
<feature type="transmembrane region" description="Helical" evidence="7">
    <location>
        <begin position="66"/>
        <end position="84"/>
    </location>
</feature>
<dbReference type="PANTHER" id="PTHR32322:SF18">
    <property type="entry name" value="S-ADENOSYLMETHIONINE_S-ADENOSYLHOMOCYSTEINE TRANSPORTER"/>
    <property type="match status" value="1"/>
</dbReference>
<evidence type="ECO:0000256" key="6">
    <source>
        <dbReference type="ARBA" id="ARBA00023136"/>
    </source>
</evidence>
<gene>
    <name evidence="9" type="ORF">SAMN05421743_1106</name>
</gene>
<comment type="subcellular location">
    <subcellularLocation>
        <location evidence="1">Cell membrane</location>
        <topology evidence="1">Multi-pass membrane protein</topology>
    </subcellularLocation>
</comment>
<feature type="transmembrane region" description="Helical" evidence="7">
    <location>
        <begin position="216"/>
        <end position="234"/>
    </location>
</feature>
<organism evidence="9 10">
    <name type="scientific">Thalassobacillus cyri</name>
    <dbReference type="NCBI Taxonomy" id="571932"/>
    <lineage>
        <taxon>Bacteria</taxon>
        <taxon>Bacillati</taxon>
        <taxon>Bacillota</taxon>
        <taxon>Bacilli</taxon>
        <taxon>Bacillales</taxon>
        <taxon>Bacillaceae</taxon>
        <taxon>Thalassobacillus</taxon>
    </lineage>
</organism>
<accession>A0A1H4EWR0</accession>
<dbReference type="Gene3D" id="1.10.3730.20">
    <property type="match status" value="1"/>
</dbReference>
<keyword evidence="6 7" id="KW-0472">Membrane</keyword>
<feature type="transmembrane region" description="Helical" evidence="7">
    <location>
        <begin position="153"/>
        <end position="169"/>
    </location>
</feature>
<feature type="transmembrane region" description="Helical" evidence="7">
    <location>
        <begin position="122"/>
        <end position="141"/>
    </location>
</feature>
<dbReference type="InterPro" id="IPR050638">
    <property type="entry name" value="AA-Vitamin_Transporters"/>
</dbReference>
<evidence type="ECO:0000256" key="2">
    <source>
        <dbReference type="ARBA" id="ARBA00007362"/>
    </source>
</evidence>
<feature type="transmembrane region" description="Helical" evidence="7">
    <location>
        <begin position="96"/>
        <end position="115"/>
    </location>
</feature>
<feature type="transmembrane region" description="Helical" evidence="7">
    <location>
        <begin position="34"/>
        <end position="54"/>
    </location>
</feature>
<name>A0A1H4EWR0_9BACI</name>
<evidence type="ECO:0000313" key="10">
    <source>
        <dbReference type="Proteomes" id="UP000198584"/>
    </source>
</evidence>
<evidence type="ECO:0000256" key="5">
    <source>
        <dbReference type="ARBA" id="ARBA00022989"/>
    </source>
</evidence>